<evidence type="ECO:0000256" key="3">
    <source>
        <dbReference type="SAM" id="MobiDB-lite"/>
    </source>
</evidence>
<organism evidence="6">
    <name type="scientific">marine metagenome</name>
    <dbReference type="NCBI Taxonomy" id="408172"/>
    <lineage>
        <taxon>unclassified sequences</taxon>
        <taxon>metagenomes</taxon>
        <taxon>ecological metagenomes</taxon>
    </lineage>
</organism>
<proteinExistence type="inferred from homology"/>
<dbReference type="Gene3D" id="3.30.300.30">
    <property type="match status" value="1"/>
</dbReference>
<evidence type="ECO:0000256" key="2">
    <source>
        <dbReference type="ARBA" id="ARBA00022598"/>
    </source>
</evidence>
<sequence length="517" mass="56532">MDDDLQYPGRWAIESPDRPAIVMTGSGQAMTFAELDAEANRISQLFRSLGIQPGDHVAFCLENRIEFLAVTWGAHYAGLYYTAISSRLTADEIAYIVNDCGARAFVTSPYKADAVVEIDAATPGVEARYVLGGAIDGYACFEEAVAAQPAEPLPDRTEGEDMLYSSGTTGRPKGVKRPMSDRALGASDSITMMAEALFGATTGSVYLSPAPLYHAAPLRFCLGAHRLGCTIVVMERFDAERALAAIQDHDVTWSQWVPTMFVRMLKLPEEVRGRYELSSLVSAVHAAAPCPVEVKRQMIEWWGPVLHEYYAGTEGNGLTYTNSQDWLEHPGTVGKALLGEVIILDDDGNEVPVGEEGGVYFRGNSSFEYHNDPEKTAGAKLDANTSTLGDVGRLDEDGYLYLTDRKAYMIISGGVNIYPQEAENVLTMHPAVFDVAVIGVPNDDFGEEVKAVVQPVDPEAAGPDLAAELIAFCRARLADVKCPRTVDFRDELPRHPTGKLYKRLLKDEYWAGRQSRI</sequence>
<dbReference type="Pfam" id="PF00501">
    <property type="entry name" value="AMP-binding"/>
    <property type="match status" value="1"/>
</dbReference>
<dbReference type="GO" id="GO:0006631">
    <property type="term" value="P:fatty acid metabolic process"/>
    <property type="evidence" value="ECO:0007669"/>
    <property type="project" value="TreeGrafter"/>
</dbReference>
<dbReference type="GO" id="GO:0031956">
    <property type="term" value="F:medium-chain fatty acid-CoA ligase activity"/>
    <property type="evidence" value="ECO:0007669"/>
    <property type="project" value="TreeGrafter"/>
</dbReference>
<dbReference type="InterPro" id="IPR000873">
    <property type="entry name" value="AMP-dep_synth/lig_dom"/>
</dbReference>
<evidence type="ECO:0000259" key="5">
    <source>
        <dbReference type="Pfam" id="PF13193"/>
    </source>
</evidence>
<accession>A0A381QUW2</accession>
<dbReference type="PANTHER" id="PTHR43201">
    <property type="entry name" value="ACYL-COA SYNTHETASE"/>
    <property type="match status" value="1"/>
</dbReference>
<dbReference type="EMBL" id="UINC01001506">
    <property type="protein sequence ID" value="SUZ82428.1"/>
    <property type="molecule type" value="Genomic_DNA"/>
</dbReference>
<dbReference type="InterPro" id="IPR020845">
    <property type="entry name" value="AMP-binding_CS"/>
</dbReference>
<evidence type="ECO:0000313" key="6">
    <source>
        <dbReference type="EMBL" id="SUZ82428.1"/>
    </source>
</evidence>
<feature type="domain" description="AMP-dependent synthetase/ligase" evidence="4">
    <location>
        <begin position="11"/>
        <end position="366"/>
    </location>
</feature>
<dbReference type="Gene3D" id="3.40.50.12780">
    <property type="entry name" value="N-terminal domain of ligase-like"/>
    <property type="match status" value="1"/>
</dbReference>
<dbReference type="Pfam" id="PF13193">
    <property type="entry name" value="AMP-binding_C"/>
    <property type="match status" value="1"/>
</dbReference>
<dbReference type="SUPFAM" id="SSF56801">
    <property type="entry name" value="Acetyl-CoA synthetase-like"/>
    <property type="match status" value="1"/>
</dbReference>
<dbReference type="PANTHER" id="PTHR43201:SF5">
    <property type="entry name" value="MEDIUM-CHAIN ACYL-COA LIGASE ACSF2, MITOCHONDRIAL"/>
    <property type="match status" value="1"/>
</dbReference>
<dbReference type="PROSITE" id="PS00455">
    <property type="entry name" value="AMP_BINDING"/>
    <property type="match status" value="1"/>
</dbReference>
<dbReference type="InterPro" id="IPR025110">
    <property type="entry name" value="AMP-bd_C"/>
</dbReference>
<protein>
    <recommendedName>
        <fullName evidence="7">AMP-dependent synthetase/ligase domain-containing protein</fullName>
    </recommendedName>
</protein>
<name>A0A381QUW2_9ZZZZ</name>
<feature type="region of interest" description="Disordered" evidence="3">
    <location>
        <begin position="156"/>
        <end position="180"/>
    </location>
</feature>
<evidence type="ECO:0008006" key="7">
    <source>
        <dbReference type="Google" id="ProtNLM"/>
    </source>
</evidence>
<gene>
    <name evidence="6" type="ORF">METZ01_LOCUS35282</name>
</gene>
<evidence type="ECO:0000259" key="4">
    <source>
        <dbReference type="Pfam" id="PF00501"/>
    </source>
</evidence>
<dbReference type="InterPro" id="IPR045851">
    <property type="entry name" value="AMP-bd_C_sf"/>
</dbReference>
<feature type="domain" description="AMP-binding enzyme C-terminal" evidence="5">
    <location>
        <begin position="421"/>
        <end position="499"/>
    </location>
</feature>
<keyword evidence="2" id="KW-0436">Ligase</keyword>
<evidence type="ECO:0000256" key="1">
    <source>
        <dbReference type="ARBA" id="ARBA00006432"/>
    </source>
</evidence>
<comment type="similarity">
    <text evidence="1">Belongs to the ATP-dependent AMP-binding enzyme family.</text>
</comment>
<dbReference type="InterPro" id="IPR042099">
    <property type="entry name" value="ANL_N_sf"/>
</dbReference>
<reference evidence="6" key="1">
    <citation type="submission" date="2018-05" db="EMBL/GenBank/DDBJ databases">
        <authorList>
            <person name="Lanie J.A."/>
            <person name="Ng W.-L."/>
            <person name="Kazmierczak K.M."/>
            <person name="Andrzejewski T.M."/>
            <person name="Davidsen T.M."/>
            <person name="Wayne K.J."/>
            <person name="Tettelin H."/>
            <person name="Glass J.I."/>
            <person name="Rusch D."/>
            <person name="Podicherti R."/>
            <person name="Tsui H.-C.T."/>
            <person name="Winkler M.E."/>
        </authorList>
    </citation>
    <scope>NUCLEOTIDE SEQUENCE</scope>
</reference>
<dbReference type="AlphaFoldDB" id="A0A381QUW2"/>